<keyword evidence="3" id="KW-1185">Reference proteome</keyword>
<feature type="domain" description="Lipocalin-like" evidence="1">
    <location>
        <begin position="28"/>
        <end position="102"/>
    </location>
</feature>
<evidence type="ECO:0000313" key="3">
    <source>
        <dbReference type="Proteomes" id="UP000248536"/>
    </source>
</evidence>
<accession>A0A2Z4LRR6</accession>
<gene>
    <name evidence="2" type="ORF">HME9304_00925</name>
</gene>
<name>A0A2Z4LRR6_9FLAO</name>
<dbReference type="EMBL" id="CP030104">
    <property type="protein sequence ID" value="AWX43927.1"/>
    <property type="molecule type" value="Genomic_DNA"/>
</dbReference>
<dbReference type="PROSITE" id="PS51257">
    <property type="entry name" value="PROKAR_LIPOPROTEIN"/>
    <property type="match status" value="1"/>
</dbReference>
<dbReference type="InterPro" id="IPR024311">
    <property type="entry name" value="Lipocalin-like"/>
</dbReference>
<dbReference type="KEGG" id="spon:HME9304_00925"/>
<dbReference type="RefSeq" id="WP_112377446.1">
    <property type="nucleotide sequence ID" value="NZ_CP030104.1"/>
</dbReference>
<dbReference type="Proteomes" id="UP000248536">
    <property type="component" value="Chromosome"/>
</dbReference>
<dbReference type="Pfam" id="PF13648">
    <property type="entry name" value="Lipocalin_4"/>
    <property type="match status" value="1"/>
</dbReference>
<reference evidence="2 3" key="1">
    <citation type="submission" date="2018-06" db="EMBL/GenBank/DDBJ databases">
        <title>Spongiibacterium sp. HME9304 Genome sequencing and assembly.</title>
        <authorList>
            <person name="Kang H."/>
            <person name="Kim H."/>
            <person name="Joh K."/>
        </authorList>
    </citation>
    <scope>NUCLEOTIDE SEQUENCE [LARGE SCALE GENOMIC DNA]</scope>
    <source>
        <strain evidence="2 3">HME9304</strain>
    </source>
</reference>
<evidence type="ECO:0000313" key="2">
    <source>
        <dbReference type="EMBL" id="AWX43927.1"/>
    </source>
</evidence>
<sequence length="119" mass="13750">MRIKIIMGTLLTMMVFSCSRGIEGKVTKNWKVVKMERSTRPVDVHPNMAYIFKQNNRLHLTTQIGSKLQGTWSLKDSILTIHVEGERKEFAIQELTDNKLTLVSGEFVFYLDNNEQDNC</sequence>
<dbReference type="OrthoDB" id="1450637at2"/>
<proteinExistence type="predicted"/>
<dbReference type="AlphaFoldDB" id="A0A2Z4LRR6"/>
<organism evidence="2 3">
    <name type="scientific">Flagellimonas maritima</name>
    <dbReference type="NCBI Taxonomy" id="1383885"/>
    <lineage>
        <taxon>Bacteria</taxon>
        <taxon>Pseudomonadati</taxon>
        <taxon>Bacteroidota</taxon>
        <taxon>Flavobacteriia</taxon>
        <taxon>Flavobacteriales</taxon>
        <taxon>Flavobacteriaceae</taxon>
        <taxon>Flagellimonas</taxon>
    </lineage>
</organism>
<evidence type="ECO:0000259" key="1">
    <source>
        <dbReference type="Pfam" id="PF13648"/>
    </source>
</evidence>
<protein>
    <recommendedName>
        <fullName evidence="1">Lipocalin-like domain-containing protein</fullName>
    </recommendedName>
</protein>